<dbReference type="PANTHER" id="PTHR36587:SF2">
    <property type="entry name" value="EXPRESSION SITE-ASSOCIATED GENE 3 (ESAG3)-LIKE PROTEIN"/>
    <property type="match status" value="1"/>
</dbReference>
<dbReference type="EMBL" id="JAGMUV010000006">
    <property type="protein sequence ID" value="KAH7153218.1"/>
    <property type="molecule type" value="Genomic_DNA"/>
</dbReference>
<reference evidence="3" key="1">
    <citation type="journal article" date="2021" name="Nat. Commun.">
        <title>Genetic determinants of endophytism in the Arabidopsis root mycobiome.</title>
        <authorList>
            <person name="Mesny F."/>
            <person name="Miyauchi S."/>
            <person name="Thiergart T."/>
            <person name="Pickel B."/>
            <person name="Atanasova L."/>
            <person name="Karlsson M."/>
            <person name="Huettel B."/>
            <person name="Barry K.W."/>
            <person name="Haridas S."/>
            <person name="Chen C."/>
            <person name="Bauer D."/>
            <person name="Andreopoulos W."/>
            <person name="Pangilinan J."/>
            <person name="LaButti K."/>
            <person name="Riley R."/>
            <person name="Lipzen A."/>
            <person name="Clum A."/>
            <person name="Drula E."/>
            <person name="Henrissat B."/>
            <person name="Kohler A."/>
            <person name="Grigoriev I.V."/>
            <person name="Martin F.M."/>
            <person name="Hacquard S."/>
        </authorList>
    </citation>
    <scope>NUCLEOTIDE SEQUENCE</scope>
    <source>
        <strain evidence="3">MPI-CAGE-AT-0147</strain>
    </source>
</reference>
<keyword evidence="2" id="KW-0812">Transmembrane</keyword>
<feature type="compositionally biased region" description="Polar residues" evidence="1">
    <location>
        <begin position="46"/>
        <end position="65"/>
    </location>
</feature>
<evidence type="ECO:0000313" key="4">
    <source>
        <dbReference type="Proteomes" id="UP000738349"/>
    </source>
</evidence>
<accession>A0A9P9F6J7</accession>
<dbReference type="CDD" id="cd22997">
    <property type="entry name" value="GT_LH"/>
    <property type="match status" value="1"/>
</dbReference>
<feature type="transmembrane region" description="Helical" evidence="2">
    <location>
        <begin position="12"/>
        <end position="29"/>
    </location>
</feature>
<dbReference type="PANTHER" id="PTHR36587">
    <property type="entry name" value="EXPRESSION SITE-ASSOCIATED GENE 3 (ESAG3)-LIKE PROTEIN"/>
    <property type="match status" value="1"/>
</dbReference>
<keyword evidence="2" id="KW-1133">Transmembrane helix</keyword>
<evidence type="ECO:0000256" key="2">
    <source>
        <dbReference type="SAM" id="Phobius"/>
    </source>
</evidence>
<keyword evidence="4" id="KW-1185">Reference proteome</keyword>
<keyword evidence="2" id="KW-0472">Membrane</keyword>
<dbReference type="AlphaFoldDB" id="A0A9P9F6J7"/>
<organism evidence="3 4">
    <name type="scientific">Dactylonectria macrodidyma</name>
    <dbReference type="NCBI Taxonomy" id="307937"/>
    <lineage>
        <taxon>Eukaryota</taxon>
        <taxon>Fungi</taxon>
        <taxon>Dikarya</taxon>
        <taxon>Ascomycota</taxon>
        <taxon>Pezizomycotina</taxon>
        <taxon>Sordariomycetes</taxon>
        <taxon>Hypocreomycetidae</taxon>
        <taxon>Hypocreales</taxon>
        <taxon>Nectriaceae</taxon>
        <taxon>Dactylonectria</taxon>
    </lineage>
</organism>
<proteinExistence type="predicted"/>
<protein>
    <submittedName>
        <fullName evidence="3">Uncharacterized protein</fullName>
    </submittedName>
</protein>
<feature type="region of interest" description="Disordered" evidence="1">
    <location>
        <begin position="540"/>
        <end position="570"/>
    </location>
</feature>
<feature type="compositionally biased region" description="Basic and acidic residues" evidence="1">
    <location>
        <begin position="540"/>
        <end position="557"/>
    </location>
</feature>
<evidence type="ECO:0000256" key="1">
    <source>
        <dbReference type="SAM" id="MobiDB-lite"/>
    </source>
</evidence>
<sequence>MFGQPPQRRNLFLAFGFLFVVLIVFYSSPSIDTQRFKNIVPGYGADNSQDSASNTKTPGSQTTSEAESDDKASQNEETDDTNSESPTIPVDAIKTSQFHYLIPASGNNRRLCFNLISSAANRYPVPALMGWNGTGLLDASATHLAKLRAIERYLNSLPSEEDDDIVLIVDGYDVILQLPPDIMLERYFKVMERENKRTAKRFGLTMDQLFEKDLHTTLYFGPDKICWPINWDAPRCWAVPPSNLPEKAFGPKTGNGEMPNMLPKWLNSGTLIGPASHMRDYVSATMYEILVTWDPDYRWKDSDQYYLANVWGRQEYFRSLKMSKDGKVSGGPSDRKLPRVYNKQEKIEFHVGIEYESSMFQTKAGYEPFVDWIHYSGTKTPTAMMEKDMFKLGDDFKPYPIEMPKKIEKALSKIYDDIPEAHPGSTSKDWIRDIVLGTNFVTKHIWALWHVTGDKDVIEEQYTKFWFYPFARSLVKAAVKNLQKDHRISDKPIGGRYWVHKTKYPDSDTLTDDMGGGWSDEDGGKWINYQTMCKKWEQELLGGEKTHPASTKDKTPETTDTLEPVSGDKK</sequence>
<comment type="caution">
    <text evidence="3">The sequence shown here is derived from an EMBL/GenBank/DDBJ whole genome shotgun (WGS) entry which is preliminary data.</text>
</comment>
<gene>
    <name evidence="3" type="ORF">EDB81DRAFT_882158</name>
</gene>
<feature type="region of interest" description="Disordered" evidence="1">
    <location>
        <begin position="44"/>
        <end position="89"/>
    </location>
</feature>
<evidence type="ECO:0000313" key="3">
    <source>
        <dbReference type="EMBL" id="KAH7153218.1"/>
    </source>
</evidence>
<dbReference type="OrthoDB" id="422736at2759"/>
<dbReference type="Proteomes" id="UP000738349">
    <property type="component" value="Unassembled WGS sequence"/>
</dbReference>
<name>A0A9P9F6J7_9HYPO</name>